<dbReference type="Pfam" id="PF07715">
    <property type="entry name" value="Plug"/>
    <property type="match status" value="1"/>
</dbReference>
<name>A0A4U1C4W6_9SPHI</name>
<accession>A0A4U1C4W6</accession>
<dbReference type="EMBL" id="SWBP01000001">
    <property type="protein sequence ID" value="TKC00936.1"/>
    <property type="molecule type" value="Genomic_DNA"/>
</dbReference>
<evidence type="ECO:0000313" key="4">
    <source>
        <dbReference type="Proteomes" id="UP000308181"/>
    </source>
</evidence>
<organism evidence="3 4">
    <name type="scientific">Pedobacter cryophilus</name>
    <dbReference type="NCBI Taxonomy" id="2571271"/>
    <lineage>
        <taxon>Bacteria</taxon>
        <taxon>Pseudomonadati</taxon>
        <taxon>Bacteroidota</taxon>
        <taxon>Sphingobacteriia</taxon>
        <taxon>Sphingobacteriales</taxon>
        <taxon>Sphingobacteriaceae</taxon>
        <taxon>Pedobacter</taxon>
    </lineage>
</organism>
<protein>
    <submittedName>
        <fullName evidence="3">DUF4974 domain-containing protein</fullName>
    </submittedName>
</protein>
<evidence type="ECO:0000259" key="2">
    <source>
        <dbReference type="Pfam" id="PF16344"/>
    </source>
</evidence>
<dbReference type="OrthoDB" id="9803050at2"/>
<dbReference type="RefSeq" id="WP_136825141.1">
    <property type="nucleotide sequence ID" value="NZ_SWBP01000001.1"/>
</dbReference>
<comment type="caution">
    <text evidence="3">The sequence shown here is derived from an EMBL/GenBank/DDBJ whole genome shotgun (WGS) entry which is preliminary data.</text>
</comment>
<keyword evidence="4" id="KW-1185">Reference proteome</keyword>
<dbReference type="InterPro" id="IPR032508">
    <property type="entry name" value="FecR_C"/>
</dbReference>
<dbReference type="InterPro" id="IPR012910">
    <property type="entry name" value="Plug_dom"/>
</dbReference>
<dbReference type="SUPFAM" id="SSF56935">
    <property type="entry name" value="Porins"/>
    <property type="match status" value="1"/>
</dbReference>
<dbReference type="Gene3D" id="3.55.50.30">
    <property type="match status" value="1"/>
</dbReference>
<dbReference type="AlphaFoldDB" id="A0A4U1C4W6"/>
<feature type="domain" description="TonB-dependent receptor plug" evidence="1">
    <location>
        <begin position="142"/>
        <end position="217"/>
    </location>
</feature>
<gene>
    <name evidence="3" type="ORF">FA046_04460</name>
</gene>
<reference evidence="3 4" key="1">
    <citation type="submission" date="2019-04" db="EMBL/GenBank/DDBJ databases">
        <title>Pedobacter sp. AR-3-17 sp. nov., isolated from Arctic soil.</title>
        <authorList>
            <person name="Dahal R.H."/>
            <person name="Kim D.-U."/>
        </authorList>
    </citation>
    <scope>NUCLEOTIDE SEQUENCE [LARGE SCALE GENOMIC DNA]</scope>
    <source>
        <strain evidence="3 4">AR-3-17</strain>
    </source>
</reference>
<dbReference type="InterPro" id="IPR037066">
    <property type="entry name" value="Plug_dom_sf"/>
</dbReference>
<proteinExistence type="predicted"/>
<sequence>MRLIIYFIFLLIPTLAFSQKKTPIYFNSTPVSEAFSILEKKYEVKISYADSILKNKVITYPEQSSTLAEVLDHISEKLNIDFQLISDRYIVATQGNLYQNTSRQLAEVVITGYLTTGIAKNKDASFTLKPKQLEILPGLTEADVLESIQELPGVISPTETATGLIVRGGNSDENQVIWDGINIYHNGHLFGMISAFNPNITQNVTFINKGTNPRYGDRVSSVIDIATDNALVEKTKMGFGLNGVSGDAYLNTPLVKDKLSLMLSYRKSYEGLFETSTFEKIEQKIYQSTKIYDTGNSEESIYFRDYNIKLNYVVNKNNFLSASFIHIDNDLEHNNTLSDEESFRDVLDTENNGYSFNWEKKWSNNVKQYSKISRSNYLLNYNFIKTEDETQLSDFKKENLIKDTDFLTELAIQSKSNNKISLGYQLTNKNVSYSFTETTSLQYVLDSKKATVNTHALYGNYSVRSLKSIDLDLGLRANYYSELGKIKVEPRFLALKNITDYLKLQVTGEIKNQIISQIEETVLSDLPIENKLWRLADGSNTSPIINSKQVSMGLLFHKNGWSFDLDTYYKNVNGISTLSLGFLNSNLNRFHYGEQKIIGSDVYLKKDFNTIKTWISYSFNNIDEQFNGINNNVAFTSGNEIKQALSISTAYKTQKFQIALGWKWHIGKPYSISTIDALNGNVIFNGINTGNLPNYHRLDLSAVYNFSISSVSNINGKIGFSIRNLYNHKNHLSKEYLGNNIPNDPIIVIDKYSLSLIPNFLLRIYW</sequence>
<dbReference type="Gene3D" id="2.170.130.10">
    <property type="entry name" value="TonB-dependent receptor, plug domain"/>
    <property type="match status" value="1"/>
</dbReference>
<feature type="domain" description="Protein FecR C-terminal" evidence="2">
    <location>
        <begin position="24"/>
        <end position="91"/>
    </location>
</feature>
<dbReference type="Pfam" id="PF16344">
    <property type="entry name" value="FecR_C"/>
    <property type="match status" value="1"/>
</dbReference>
<evidence type="ECO:0000313" key="3">
    <source>
        <dbReference type="EMBL" id="TKC00936.1"/>
    </source>
</evidence>
<dbReference type="Proteomes" id="UP000308181">
    <property type="component" value="Unassembled WGS sequence"/>
</dbReference>
<evidence type="ECO:0000259" key="1">
    <source>
        <dbReference type="Pfam" id="PF07715"/>
    </source>
</evidence>